<dbReference type="GO" id="GO:0019678">
    <property type="term" value="P:propionate metabolic process, methylmalonyl pathway"/>
    <property type="evidence" value="ECO:0007669"/>
    <property type="project" value="TreeGrafter"/>
</dbReference>
<keyword evidence="5" id="KW-0170">Cobalt</keyword>
<evidence type="ECO:0000256" key="3">
    <source>
        <dbReference type="ARBA" id="ARBA00022628"/>
    </source>
</evidence>
<comment type="cofactor">
    <cofactor evidence="1">
        <name>adenosylcob(III)alamin</name>
        <dbReference type="ChEBI" id="CHEBI:18408"/>
    </cofactor>
</comment>
<evidence type="ECO:0000256" key="1">
    <source>
        <dbReference type="ARBA" id="ARBA00001922"/>
    </source>
</evidence>
<dbReference type="PANTHER" id="PTHR48101">
    <property type="entry name" value="METHYLMALONYL-COA MUTASE, MITOCHONDRIAL-RELATED"/>
    <property type="match status" value="1"/>
</dbReference>
<dbReference type="GO" id="GO:0046872">
    <property type="term" value="F:metal ion binding"/>
    <property type="evidence" value="ECO:0007669"/>
    <property type="project" value="InterPro"/>
</dbReference>
<dbReference type="InterPro" id="IPR036724">
    <property type="entry name" value="Cobalamin-bd_sf"/>
</dbReference>
<evidence type="ECO:0000259" key="6">
    <source>
        <dbReference type="Pfam" id="PF01642"/>
    </source>
</evidence>
<reference evidence="7 8" key="1">
    <citation type="submission" date="2019-08" db="EMBL/GenBank/DDBJ databases">
        <title>In-depth cultivation of the pig gut microbiome towards novel bacterial diversity and tailored functional studies.</title>
        <authorList>
            <person name="Wylensek D."/>
            <person name="Hitch T.C.A."/>
            <person name="Clavel T."/>
        </authorList>
    </citation>
    <scope>NUCLEOTIDE SEQUENCE [LARGE SCALE GENOMIC DNA]</scope>
    <source>
        <strain evidence="7 8">SM-530-WT-4B</strain>
    </source>
</reference>
<accession>A0A6L5YC94</accession>
<name>A0A6L5YC94_9BACT</name>
<dbReference type="RefSeq" id="WP_154528905.1">
    <property type="nucleotide sequence ID" value="NZ_VUNH01000007.1"/>
</dbReference>
<proteinExistence type="inferred from homology"/>
<dbReference type="Proteomes" id="UP000473699">
    <property type="component" value="Unassembled WGS sequence"/>
</dbReference>
<dbReference type="AlphaFoldDB" id="A0A6L5YC94"/>
<evidence type="ECO:0000256" key="5">
    <source>
        <dbReference type="ARBA" id="ARBA00023285"/>
    </source>
</evidence>
<feature type="domain" description="Methylmalonyl-CoA mutase alpha/beta chain catalytic" evidence="6">
    <location>
        <begin position="48"/>
        <end position="549"/>
    </location>
</feature>
<dbReference type="EMBL" id="VUNH01000007">
    <property type="protein sequence ID" value="MST55809.1"/>
    <property type="molecule type" value="Genomic_DNA"/>
</dbReference>
<evidence type="ECO:0000256" key="4">
    <source>
        <dbReference type="ARBA" id="ARBA00023235"/>
    </source>
</evidence>
<keyword evidence="4" id="KW-0413">Isomerase</keyword>
<dbReference type="Gene3D" id="3.20.20.240">
    <property type="entry name" value="Methylmalonyl-CoA mutase"/>
    <property type="match status" value="1"/>
</dbReference>
<dbReference type="InterPro" id="IPR016176">
    <property type="entry name" value="Cbl-dep_enz_cat"/>
</dbReference>
<dbReference type="Pfam" id="PF01642">
    <property type="entry name" value="MM_CoA_mutase"/>
    <property type="match status" value="1"/>
</dbReference>
<comment type="similarity">
    <text evidence="2">Belongs to the methylmalonyl-CoA mutase family.</text>
</comment>
<evidence type="ECO:0000256" key="2">
    <source>
        <dbReference type="ARBA" id="ARBA00008465"/>
    </source>
</evidence>
<comment type="caution">
    <text evidence="7">The sequence shown here is derived from an EMBL/GenBank/DDBJ whole genome shotgun (WGS) entry which is preliminary data.</text>
</comment>
<keyword evidence="8" id="KW-1185">Reference proteome</keyword>
<dbReference type="InterPro" id="IPR006099">
    <property type="entry name" value="MeMalonylCoA_mutase_a/b_cat"/>
</dbReference>
<dbReference type="GO" id="GO:0031419">
    <property type="term" value="F:cobalamin binding"/>
    <property type="evidence" value="ECO:0007669"/>
    <property type="project" value="UniProtKB-KW"/>
</dbReference>
<evidence type="ECO:0000313" key="7">
    <source>
        <dbReference type="EMBL" id="MST55809.1"/>
    </source>
</evidence>
<dbReference type="SUPFAM" id="SSF52242">
    <property type="entry name" value="Cobalamin (vitamin B12)-binding domain"/>
    <property type="match status" value="1"/>
</dbReference>
<dbReference type="GO" id="GO:0005737">
    <property type="term" value="C:cytoplasm"/>
    <property type="evidence" value="ECO:0007669"/>
    <property type="project" value="TreeGrafter"/>
</dbReference>
<keyword evidence="3" id="KW-0846">Cobalamin</keyword>
<organism evidence="7 8">
    <name type="scientific">Pyramidobacter porci</name>
    <dbReference type="NCBI Taxonomy" id="2605789"/>
    <lineage>
        <taxon>Bacteria</taxon>
        <taxon>Thermotogati</taxon>
        <taxon>Synergistota</taxon>
        <taxon>Synergistia</taxon>
        <taxon>Synergistales</taxon>
        <taxon>Dethiosulfovibrionaceae</taxon>
        <taxon>Pyramidobacter</taxon>
    </lineage>
</organism>
<dbReference type="SUPFAM" id="SSF51703">
    <property type="entry name" value="Cobalamin (vitamin B12)-dependent enzymes"/>
    <property type="match status" value="1"/>
</dbReference>
<dbReference type="Gene3D" id="3.40.50.280">
    <property type="entry name" value="Cobalamin-binding domain"/>
    <property type="match status" value="1"/>
</dbReference>
<evidence type="ECO:0000313" key="8">
    <source>
        <dbReference type="Proteomes" id="UP000473699"/>
    </source>
</evidence>
<dbReference type="GO" id="GO:0004494">
    <property type="term" value="F:methylmalonyl-CoA mutase activity"/>
    <property type="evidence" value="ECO:0007669"/>
    <property type="project" value="UniProtKB-EC"/>
</dbReference>
<dbReference type="PANTHER" id="PTHR48101:SF4">
    <property type="entry name" value="METHYLMALONYL-COA MUTASE, MITOCHONDRIAL"/>
    <property type="match status" value="1"/>
</dbReference>
<gene>
    <name evidence="7" type="ORF">FYJ74_07165</name>
</gene>
<sequence>MEKDQQKSAPITPVTFDEFKVPTYEEWKQAAEVALKGAPFDKKMFTPTFEGITLQPIYTAENVAELKDCHAFPGAQDFLRGVKSAPQHGHLWEIAQGVDARCPRRAGELAAEELKRGATAIHPVLDYSSTHGMDVPACERRGVSICSLEHLEKFFAAADPGAHELHVAAGASALPMLGMIAAWCEKRGVALSSLKGCVGADPVGSLARDGSLSRSLDSLYDEMAQTLLWAENHQCALRTILIRGSVYANAGASAVQETACALADAVAVVRAMAERGIAPDVTARHLRFEVGLGANFFMEIARLRALRVLWAHVARAFGCEGESAKVNVIAETSPFTVTVYDPYVNILRTSTQAFSAAVAGVDSMNVNCFDWAVRPATEQARRIARNQQIMMQTEFNFDAAVDPAGGSWYVETLTRQVEDRVWELFQKVEAEGGLVKALQSGLIQNEIGAVLADRFKKLATRAERAVGNNMYANMAETPLDVPASDLAEFKAAREAKVAEIKKRRCPDCLAKALKDVAESAKCGKGGQVVHAAEAFAAEALLSDLWKTLDAAGACDLKVAPLQPHRWTEQYEALRKRTEDYTARTGGNLKVFLANMGPIPQHKPRADFSTGFFEVAHFEVLKNDGFETVELAAEAAAKSGADAAVICSTDDTYPELVPPLAKLIKEKRPGMTVFLAGAPAPEFKQSYLDAGVDDFIHVKANCLQVLTAMQKKKGMC</sequence>
<protein>
    <submittedName>
        <fullName evidence="7">Methylmalonyl-CoA mutase</fullName>
    </submittedName>
</protein>